<comment type="caution">
    <text evidence="2">The sequence shown here is derived from an EMBL/GenBank/DDBJ whole genome shotgun (WGS) entry which is preliminary data.</text>
</comment>
<dbReference type="AlphaFoldDB" id="A0A919V8N5"/>
<feature type="compositionally biased region" description="Basic residues" evidence="1">
    <location>
        <begin position="45"/>
        <end position="59"/>
    </location>
</feature>
<protein>
    <submittedName>
        <fullName evidence="2">Uncharacterized protein</fullName>
    </submittedName>
</protein>
<dbReference type="Proteomes" id="UP000606172">
    <property type="component" value="Unassembled WGS sequence"/>
</dbReference>
<proteinExistence type="predicted"/>
<sequence>MSPALMLSSRWARDDVPGIARMTGECPGSHARAVRVRLAPYPSRVKRRPVRRSRARAPRVRALAAGRASKTASREAANEHRVQALMRLVPCGLATSGHTRWMRRASTYLSSPGRPLEHARV</sequence>
<reference evidence="2" key="1">
    <citation type="submission" date="2021-01" db="EMBL/GenBank/DDBJ databases">
        <title>Whole genome shotgun sequence of Sinosporangium siamense NBRC 109515.</title>
        <authorList>
            <person name="Komaki H."/>
            <person name="Tamura T."/>
        </authorList>
    </citation>
    <scope>NUCLEOTIDE SEQUENCE</scope>
    <source>
        <strain evidence="2">NBRC 109515</strain>
    </source>
</reference>
<evidence type="ECO:0000313" key="2">
    <source>
        <dbReference type="EMBL" id="GII94426.1"/>
    </source>
</evidence>
<organism evidence="2 3">
    <name type="scientific">Sinosporangium siamense</name>
    <dbReference type="NCBI Taxonomy" id="1367973"/>
    <lineage>
        <taxon>Bacteria</taxon>
        <taxon>Bacillati</taxon>
        <taxon>Actinomycetota</taxon>
        <taxon>Actinomycetes</taxon>
        <taxon>Streptosporangiales</taxon>
        <taxon>Streptosporangiaceae</taxon>
        <taxon>Sinosporangium</taxon>
    </lineage>
</organism>
<evidence type="ECO:0000313" key="3">
    <source>
        <dbReference type="Proteomes" id="UP000606172"/>
    </source>
</evidence>
<feature type="region of interest" description="Disordered" evidence="1">
    <location>
        <begin position="45"/>
        <end position="78"/>
    </location>
</feature>
<keyword evidence="3" id="KW-1185">Reference proteome</keyword>
<name>A0A919V8N5_9ACTN</name>
<dbReference type="RefSeq" id="WP_204028891.1">
    <property type="nucleotide sequence ID" value="NZ_BOOW01000029.1"/>
</dbReference>
<gene>
    <name evidence="2" type="ORF">Ssi02_46570</name>
</gene>
<dbReference type="EMBL" id="BOOW01000029">
    <property type="protein sequence ID" value="GII94426.1"/>
    <property type="molecule type" value="Genomic_DNA"/>
</dbReference>
<accession>A0A919V8N5</accession>
<evidence type="ECO:0000256" key="1">
    <source>
        <dbReference type="SAM" id="MobiDB-lite"/>
    </source>
</evidence>